<feature type="transmembrane region" description="Helical" evidence="5">
    <location>
        <begin position="481"/>
        <end position="505"/>
    </location>
</feature>
<comment type="subcellular location">
    <subcellularLocation>
        <location evidence="1 5">Cell membrane</location>
        <topology evidence="1 5">Multi-pass membrane protein</topology>
    </subcellularLocation>
</comment>
<keyword evidence="4 5" id="KW-0472">Membrane</keyword>
<feature type="transmembrane region" description="Helical" evidence="5">
    <location>
        <begin position="23"/>
        <end position="48"/>
    </location>
</feature>
<dbReference type="GO" id="GO:0055085">
    <property type="term" value="P:transmembrane transport"/>
    <property type="evidence" value="ECO:0007669"/>
    <property type="project" value="InterPro"/>
</dbReference>
<keyword evidence="2 5" id="KW-0812">Transmembrane</keyword>
<dbReference type="RefSeq" id="WP_103684606.1">
    <property type="nucleotide sequence ID" value="NZ_PQGG01000028.1"/>
</dbReference>
<evidence type="ECO:0000256" key="2">
    <source>
        <dbReference type="ARBA" id="ARBA00022692"/>
    </source>
</evidence>
<evidence type="ECO:0000256" key="3">
    <source>
        <dbReference type="ARBA" id="ARBA00022989"/>
    </source>
</evidence>
<dbReference type="CDD" id="cd06261">
    <property type="entry name" value="TM_PBP2"/>
    <property type="match status" value="1"/>
</dbReference>
<evidence type="ECO:0000256" key="1">
    <source>
        <dbReference type="ARBA" id="ARBA00004651"/>
    </source>
</evidence>
<reference evidence="7" key="1">
    <citation type="submission" date="2018-01" db="EMBL/GenBank/DDBJ databases">
        <authorList>
            <person name="Yu X.-D."/>
        </authorList>
    </citation>
    <scope>NUCLEOTIDE SEQUENCE</scope>
    <source>
        <strain evidence="7">ZX-21</strain>
    </source>
</reference>
<dbReference type="GO" id="GO:0005886">
    <property type="term" value="C:plasma membrane"/>
    <property type="evidence" value="ECO:0007669"/>
    <property type="project" value="UniProtKB-SubCell"/>
</dbReference>
<dbReference type="InterPro" id="IPR000515">
    <property type="entry name" value="MetI-like"/>
</dbReference>
<organism evidence="7 8">
    <name type="scientific">Zhongshania marina</name>
    <dbReference type="NCBI Taxonomy" id="2304603"/>
    <lineage>
        <taxon>Bacteria</taxon>
        <taxon>Pseudomonadati</taxon>
        <taxon>Pseudomonadota</taxon>
        <taxon>Gammaproteobacteria</taxon>
        <taxon>Cellvibrionales</taxon>
        <taxon>Spongiibacteraceae</taxon>
        <taxon>Zhongshania</taxon>
    </lineage>
</organism>
<comment type="caution">
    <text evidence="7">The sequence shown here is derived from an EMBL/GenBank/DDBJ whole genome shotgun (WGS) entry which is preliminary data.</text>
</comment>
<name>A0A2S4HFF0_9GAMM</name>
<dbReference type="AlphaFoldDB" id="A0A2S4HFF0"/>
<dbReference type="Gene3D" id="1.10.3720.10">
    <property type="entry name" value="MetI-like"/>
    <property type="match status" value="1"/>
</dbReference>
<feature type="transmembrane region" description="Helical" evidence="5">
    <location>
        <begin position="550"/>
        <end position="573"/>
    </location>
</feature>
<gene>
    <name evidence="7" type="ORF">C0068_11365</name>
</gene>
<dbReference type="EMBL" id="PQGG01000028">
    <property type="protein sequence ID" value="POP52421.1"/>
    <property type="molecule type" value="Genomic_DNA"/>
</dbReference>
<dbReference type="InterPro" id="IPR035906">
    <property type="entry name" value="MetI-like_sf"/>
</dbReference>
<feature type="transmembrane region" description="Helical" evidence="5">
    <location>
        <begin position="511"/>
        <end position="530"/>
    </location>
</feature>
<feature type="transmembrane region" description="Helical" evidence="5">
    <location>
        <begin position="447"/>
        <end position="469"/>
    </location>
</feature>
<keyword evidence="5" id="KW-0813">Transport</keyword>
<dbReference type="Pfam" id="PF00528">
    <property type="entry name" value="BPD_transp_1"/>
    <property type="match status" value="1"/>
</dbReference>
<evidence type="ECO:0000313" key="7">
    <source>
        <dbReference type="EMBL" id="POP52421.1"/>
    </source>
</evidence>
<dbReference type="InterPro" id="IPR036322">
    <property type="entry name" value="WD40_repeat_dom_sf"/>
</dbReference>
<proteinExistence type="inferred from homology"/>
<dbReference type="PANTHER" id="PTHR42727:SF1">
    <property type="entry name" value="PHOSPHATE TRANSPORT SYSTEM PERMEASE"/>
    <property type="match status" value="1"/>
</dbReference>
<feature type="transmembrane region" description="Helical" evidence="5">
    <location>
        <begin position="593"/>
        <end position="612"/>
    </location>
</feature>
<dbReference type="SUPFAM" id="SSF161098">
    <property type="entry name" value="MetI-like"/>
    <property type="match status" value="1"/>
</dbReference>
<evidence type="ECO:0000256" key="5">
    <source>
        <dbReference type="RuleBase" id="RU363032"/>
    </source>
</evidence>
<keyword evidence="3 5" id="KW-1133">Transmembrane helix</keyword>
<evidence type="ECO:0000256" key="4">
    <source>
        <dbReference type="ARBA" id="ARBA00023136"/>
    </source>
</evidence>
<feature type="domain" description="ABC transmembrane type-1" evidence="6">
    <location>
        <begin position="441"/>
        <end position="729"/>
    </location>
</feature>
<sequence>MSQSEVRATASAYRKWRQIKDGIATTTITAGGISVLFAILLIFFYLLYEIMPLFQSASIKADSQFKTTTPAAALYLAMEEQAEVGFRLARDGEAAFFQLSDGALLSASQLPLDGAEILSFALESEESRLFALGLTDGKVLIAKHDYRSSYPNDKRVITPELRFPYGDKAFLLSEGRALEQVAISDSDDALLIIAVSNGNLLGRRWVKEEDFLSEEVTLSEEDVLLPSLDIVPSKVLIGPGQQWLYVLAADGGFRLIDLKEQTITDRGYLFDNGKLSQARFLLGGISLLVASDHGSIGQWFVVRDKERDSGYKLQAVRDFDIPNGGVAAIATEHRRKGFASINSAGQLDLFYTTSHRRLLRKDLDIGQVSMMAISPRADKLLVENVDGGLASFTLHNEHPELSWSALWSKVWYESYPEPDYVWQSSASSNDFEAKYSFAPLAFGTLKAAFYAMLIAAPLAICGAIYTAYFMAPALRKKTKPLIELMEALPTVILGFLAGLWLAPFIEKNLPAVFSLFLLLPVGILLFAWLWSQLPATVRRYIPDGWHPVLLVPIVLAVVIGCVEMSAPLERLFFDGDMRAWLTNDIGVSFDQRNALVVGIAMGFAVIPTIFSIAEDAIFSVPKHLSYGSLALGATPWQSLVGVVMPTASPGIFSALMIGMGRAVGETMIVLMATGNTPIMDANIFEGMRTLAANIAVEIGETEVDSSHYRVLFLAAFVLFMFTFVVNTIAETVRQRLRMRYGNL</sequence>
<protein>
    <submittedName>
        <fullName evidence="7">Phosphate ABC transporter permease</fullName>
    </submittedName>
</protein>
<accession>A0A2S4HFF0</accession>
<dbReference type="SUPFAM" id="SSF50978">
    <property type="entry name" value="WD40 repeat-like"/>
    <property type="match status" value="1"/>
</dbReference>
<evidence type="ECO:0000259" key="6">
    <source>
        <dbReference type="PROSITE" id="PS50928"/>
    </source>
</evidence>
<evidence type="ECO:0000313" key="8">
    <source>
        <dbReference type="Proteomes" id="UP000237222"/>
    </source>
</evidence>
<dbReference type="OrthoDB" id="9785113at2"/>
<feature type="transmembrane region" description="Helical" evidence="5">
    <location>
        <begin position="710"/>
        <end position="729"/>
    </location>
</feature>
<dbReference type="PANTHER" id="PTHR42727">
    <property type="entry name" value="PHOSPHATE TRANSPORT SYSTEM PERMEASE PROTEIN"/>
    <property type="match status" value="1"/>
</dbReference>
<comment type="similarity">
    <text evidence="5">Belongs to the binding-protein-dependent transport system permease family.</text>
</comment>
<dbReference type="PROSITE" id="PS50928">
    <property type="entry name" value="ABC_TM1"/>
    <property type="match status" value="1"/>
</dbReference>
<dbReference type="Proteomes" id="UP000237222">
    <property type="component" value="Unassembled WGS sequence"/>
</dbReference>